<dbReference type="AlphaFoldDB" id="A0A699IS65"/>
<keyword evidence="3" id="KW-0812">Transmembrane</keyword>
<dbReference type="EMBL" id="BKCJ010328375">
    <property type="protein sequence ID" value="GEZ82309.1"/>
    <property type="molecule type" value="Genomic_DNA"/>
</dbReference>
<evidence type="ECO:0000313" key="3">
    <source>
        <dbReference type="EMBL" id="GEZ82309.1"/>
    </source>
</evidence>
<feature type="region of interest" description="Disordered" evidence="1">
    <location>
        <begin position="75"/>
        <end position="114"/>
    </location>
</feature>
<accession>A0A699IS65</accession>
<evidence type="ECO:0000259" key="2">
    <source>
        <dbReference type="Pfam" id="PF26057"/>
    </source>
</evidence>
<dbReference type="InterPro" id="IPR052694">
    <property type="entry name" value="Mt_uS3-like"/>
</dbReference>
<evidence type="ECO:0000256" key="1">
    <source>
        <dbReference type="SAM" id="MobiDB-lite"/>
    </source>
</evidence>
<sequence length="239" mass="26375">MVRSIPSNAGPLDLMALQQGVFSSFDDNSKLFLFWIAKKEVSLPDPFPGPSGYKNWDSSFEIDVLLEQRLTTAGGESAETGMSVNRPKSGRVPPATHVAPRGDEVGPLNHSPQEVPYPYHPEQVIRGDSVLSIERLLLSGQTTPSPLDIYLARIDAEDLFGAKVKILQQMAELDPTRDWERRGARALDNLRTATGEESLERLLSLFSDLDQGRRGSEAFVKLRGKVFRRETPPSEGSGT</sequence>
<protein>
    <submittedName>
        <fullName evidence="3">Transmembrane protein</fullName>
    </submittedName>
</protein>
<comment type="caution">
    <text evidence="3">The sequence shown here is derived from an EMBL/GenBank/DDBJ whole genome shotgun (WGS) entry which is preliminary data.</text>
</comment>
<dbReference type="PANTHER" id="PTHR35289:SF1">
    <property type="entry name" value="ATP SYNTHASE 9 MITOCHONDRIAL-RELATED"/>
    <property type="match status" value="1"/>
</dbReference>
<gene>
    <name evidence="3" type="ORF">Tci_554282</name>
</gene>
<keyword evidence="3" id="KW-0472">Membrane</keyword>
<feature type="domain" description="DUF8018" evidence="2">
    <location>
        <begin position="123"/>
        <end position="223"/>
    </location>
</feature>
<dbReference type="PANTHER" id="PTHR35289">
    <property type="entry name" value="TRANSMEMBRANE PROTEIN"/>
    <property type="match status" value="1"/>
</dbReference>
<name>A0A699IS65_TANCI</name>
<proteinExistence type="predicted"/>
<reference evidence="3" key="1">
    <citation type="journal article" date="2019" name="Sci. Rep.">
        <title>Draft genome of Tanacetum cinerariifolium, the natural source of mosquito coil.</title>
        <authorList>
            <person name="Yamashiro T."/>
            <person name="Shiraishi A."/>
            <person name="Satake H."/>
            <person name="Nakayama K."/>
        </authorList>
    </citation>
    <scope>NUCLEOTIDE SEQUENCE</scope>
</reference>
<dbReference type="Pfam" id="PF26057">
    <property type="entry name" value="DUF8018"/>
    <property type="match status" value="1"/>
</dbReference>
<organism evidence="3">
    <name type="scientific">Tanacetum cinerariifolium</name>
    <name type="common">Dalmatian daisy</name>
    <name type="synonym">Chrysanthemum cinerariifolium</name>
    <dbReference type="NCBI Taxonomy" id="118510"/>
    <lineage>
        <taxon>Eukaryota</taxon>
        <taxon>Viridiplantae</taxon>
        <taxon>Streptophyta</taxon>
        <taxon>Embryophyta</taxon>
        <taxon>Tracheophyta</taxon>
        <taxon>Spermatophyta</taxon>
        <taxon>Magnoliopsida</taxon>
        <taxon>eudicotyledons</taxon>
        <taxon>Gunneridae</taxon>
        <taxon>Pentapetalae</taxon>
        <taxon>asterids</taxon>
        <taxon>campanulids</taxon>
        <taxon>Asterales</taxon>
        <taxon>Asteraceae</taxon>
        <taxon>Asteroideae</taxon>
        <taxon>Anthemideae</taxon>
        <taxon>Anthemidinae</taxon>
        <taxon>Tanacetum</taxon>
    </lineage>
</organism>
<dbReference type="InterPro" id="IPR058331">
    <property type="entry name" value="DUF8018"/>
</dbReference>